<protein>
    <submittedName>
        <fullName evidence="1">Uncharacterized protein</fullName>
    </submittedName>
</protein>
<dbReference type="EMBL" id="JWZT01003478">
    <property type="protein sequence ID" value="KII66712.1"/>
    <property type="molecule type" value="Genomic_DNA"/>
</dbReference>
<gene>
    <name evidence="1" type="ORF">RF11_03533</name>
    <name evidence="2" type="ORF">RF11_03534</name>
</gene>
<evidence type="ECO:0000313" key="1">
    <source>
        <dbReference type="EMBL" id="KII66712.1"/>
    </source>
</evidence>
<sequence length="265" mass="30825">MNKLGLEFVRRFNLSKILKLKNIFKQFCDVFASRSLQTLLTCENINVLAVKTQNEEFDDSLGIFVASGRANIKSILRAGFKFIPVQPHLDEAIKIMRMSTLDYRKIESCLFFISSMITGIPLPEAFHDVMEIVLKISPESPSFLIETACRFLKDIIDHSDYHKTFYGLPALDFDSIYKFLAQVPGPASELVTYEKFWDEYIGWYMYKIDFLNHILLKCQEPDDIKIICQAMKSVLIDHLGDHNFDLHFKYIVKFYSKQLIQVSFD</sequence>
<dbReference type="EMBL" id="JWZT01003478">
    <property type="protein sequence ID" value="KII66713.1"/>
    <property type="molecule type" value="Genomic_DNA"/>
</dbReference>
<accession>A0A0C2MYK6</accession>
<proteinExistence type="predicted"/>
<evidence type="ECO:0000313" key="3">
    <source>
        <dbReference type="Proteomes" id="UP000031668"/>
    </source>
</evidence>
<reference evidence="1 3" key="1">
    <citation type="journal article" date="2014" name="Genome Biol. Evol.">
        <title>The genome of the myxosporean Thelohanellus kitauei shows adaptations to nutrient acquisition within its fish host.</title>
        <authorList>
            <person name="Yang Y."/>
            <person name="Xiong J."/>
            <person name="Zhou Z."/>
            <person name="Huo F."/>
            <person name="Miao W."/>
            <person name="Ran C."/>
            <person name="Liu Y."/>
            <person name="Zhang J."/>
            <person name="Feng J."/>
            <person name="Wang M."/>
            <person name="Wang M."/>
            <person name="Wang L."/>
            <person name="Yao B."/>
        </authorList>
    </citation>
    <scope>NUCLEOTIDE SEQUENCE [LARGE SCALE GENOMIC DNA]</scope>
    <source>
        <strain evidence="1">Wuqing</strain>
    </source>
</reference>
<dbReference type="AlphaFoldDB" id="A0A0C2MYK6"/>
<dbReference type="Proteomes" id="UP000031668">
    <property type="component" value="Unassembled WGS sequence"/>
</dbReference>
<evidence type="ECO:0000313" key="2">
    <source>
        <dbReference type="EMBL" id="KII66713.1"/>
    </source>
</evidence>
<keyword evidence="3" id="KW-1185">Reference proteome</keyword>
<name>A0A0C2MYK6_THEKT</name>
<organism evidence="1 3">
    <name type="scientific">Thelohanellus kitauei</name>
    <name type="common">Myxosporean</name>
    <dbReference type="NCBI Taxonomy" id="669202"/>
    <lineage>
        <taxon>Eukaryota</taxon>
        <taxon>Metazoa</taxon>
        <taxon>Cnidaria</taxon>
        <taxon>Myxozoa</taxon>
        <taxon>Myxosporea</taxon>
        <taxon>Bivalvulida</taxon>
        <taxon>Platysporina</taxon>
        <taxon>Myxobolidae</taxon>
        <taxon>Thelohanellus</taxon>
    </lineage>
</organism>
<comment type="caution">
    <text evidence="1">The sequence shown here is derived from an EMBL/GenBank/DDBJ whole genome shotgun (WGS) entry which is preliminary data.</text>
</comment>